<dbReference type="PROSITE" id="PS51746">
    <property type="entry name" value="PPM_2"/>
    <property type="match status" value="1"/>
</dbReference>
<evidence type="ECO:0000256" key="5">
    <source>
        <dbReference type="ARBA" id="ARBA00022723"/>
    </source>
</evidence>
<dbReference type="CDD" id="cd00143">
    <property type="entry name" value="PP2Cc"/>
    <property type="match status" value="1"/>
</dbReference>
<gene>
    <name evidence="12" type="ORF">KP509_16G016900</name>
</gene>
<evidence type="ECO:0000256" key="1">
    <source>
        <dbReference type="ARBA" id="ARBA00001936"/>
    </source>
</evidence>
<dbReference type="PANTHER" id="PTHR47992">
    <property type="entry name" value="PROTEIN PHOSPHATASE"/>
    <property type="match status" value="1"/>
</dbReference>
<dbReference type="InterPro" id="IPR001932">
    <property type="entry name" value="PPM-type_phosphatase-like_dom"/>
</dbReference>
<dbReference type="InterPro" id="IPR015655">
    <property type="entry name" value="PP2C"/>
</dbReference>
<sequence length="379" mass="42124">MSMLRACLGPMGRYGTRLIEGEHDALLWCKDLTQYTSGDFSIAVVQANMLLEDQTQVKVSPHGTLIGIYDGHGGPEASRFITNHLFPKIEGFAEKEGGMSLDVLKRAFSATEEDFIGLVDKNWRSRPQIASVGSCCLVGVVSENILYLGNLGDSRVVLGTFRKGKVEAVRLTKEHNAGNIEVREELKAQHPDDSHIVVLKQGVWRVKGIIQVSRSIGDAYLKKPEFNKDTRVSLGKLPVSFKKPVLSAEPSLLERHLYAEDHFLIFASDGLWEHLSDQEAVDIVQKHPRNGIAKRLVKVALQQAAKKREIPYSDLKKIQPGVRRCFHDDISVVVVYLDYNLMSTGGASPMRRSRKVAMDSVNAPLDIFSSDSFKNCPVV</sequence>
<dbReference type="EMBL" id="CM035421">
    <property type="protein sequence ID" value="KAH7387324.1"/>
    <property type="molecule type" value="Genomic_DNA"/>
</dbReference>
<evidence type="ECO:0000256" key="10">
    <source>
        <dbReference type="RuleBase" id="RU003465"/>
    </source>
</evidence>
<keyword evidence="9" id="KW-0464">Manganese</keyword>
<dbReference type="SUPFAM" id="SSF81606">
    <property type="entry name" value="PP2C-like"/>
    <property type="match status" value="1"/>
</dbReference>
<name>A0A8T2T193_CERRI</name>
<comment type="cofactor">
    <cofactor evidence="2">
        <name>Mg(2+)</name>
        <dbReference type="ChEBI" id="CHEBI:18420"/>
    </cofactor>
</comment>
<comment type="caution">
    <text evidence="12">The sequence shown here is derived from an EMBL/GenBank/DDBJ whole genome shotgun (WGS) entry which is preliminary data.</text>
</comment>
<comment type="cofactor">
    <cofactor evidence="1">
        <name>Mn(2+)</name>
        <dbReference type="ChEBI" id="CHEBI:29035"/>
    </cofactor>
</comment>
<dbReference type="OMA" id="SKEHNAD"/>
<proteinExistence type="inferred from homology"/>
<evidence type="ECO:0000313" key="12">
    <source>
        <dbReference type="EMBL" id="KAH7387324.1"/>
    </source>
</evidence>
<dbReference type="AlphaFoldDB" id="A0A8T2T193"/>
<evidence type="ECO:0000256" key="6">
    <source>
        <dbReference type="ARBA" id="ARBA00022801"/>
    </source>
</evidence>
<dbReference type="OrthoDB" id="420076at2759"/>
<dbReference type="SMART" id="SM00332">
    <property type="entry name" value="PP2Cc"/>
    <property type="match status" value="1"/>
</dbReference>
<dbReference type="Proteomes" id="UP000825935">
    <property type="component" value="Chromosome 16"/>
</dbReference>
<feature type="domain" description="PPM-type phosphatase" evidence="11">
    <location>
        <begin position="39"/>
        <end position="337"/>
    </location>
</feature>
<accession>A0A8T2T193</accession>
<dbReference type="InterPro" id="IPR000222">
    <property type="entry name" value="PP2C_BS"/>
</dbReference>
<keyword evidence="6 10" id="KW-0378">Hydrolase</keyword>
<evidence type="ECO:0000313" key="13">
    <source>
        <dbReference type="Proteomes" id="UP000825935"/>
    </source>
</evidence>
<keyword evidence="5" id="KW-0479">Metal-binding</keyword>
<dbReference type="Pfam" id="PF00481">
    <property type="entry name" value="PP2C"/>
    <property type="match status" value="1"/>
</dbReference>
<dbReference type="PROSITE" id="PS01032">
    <property type="entry name" value="PPM_1"/>
    <property type="match status" value="1"/>
</dbReference>
<protein>
    <recommendedName>
        <fullName evidence="4">protein-serine/threonine phosphatase</fullName>
        <ecNumber evidence="4">3.1.3.16</ecNumber>
    </recommendedName>
</protein>
<keyword evidence="7" id="KW-0460">Magnesium</keyword>
<evidence type="ECO:0000256" key="9">
    <source>
        <dbReference type="ARBA" id="ARBA00023211"/>
    </source>
</evidence>
<keyword evidence="8 10" id="KW-0904">Protein phosphatase</keyword>
<evidence type="ECO:0000259" key="11">
    <source>
        <dbReference type="PROSITE" id="PS51746"/>
    </source>
</evidence>
<dbReference type="GO" id="GO:0046872">
    <property type="term" value="F:metal ion binding"/>
    <property type="evidence" value="ECO:0007669"/>
    <property type="project" value="UniProtKB-KW"/>
</dbReference>
<evidence type="ECO:0000256" key="8">
    <source>
        <dbReference type="ARBA" id="ARBA00022912"/>
    </source>
</evidence>
<comment type="similarity">
    <text evidence="3 10">Belongs to the PP2C family.</text>
</comment>
<evidence type="ECO:0000256" key="3">
    <source>
        <dbReference type="ARBA" id="ARBA00006702"/>
    </source>
</evidence>
<dbReference type="FunFam" id="3.60.40.10:FF:000020">
    <property type="entry name" value="Probable protein phosphatase 2C 42"/>
    <property type="match status" value="1"/>
</dbReference>
<dbReference type="GO" id="GO:0004722">
    <property type="term" value="F:protein serine/threonine phosphatase activity"/>
    <property type="evidence" value="ECO:0007669"/>
    <property type="project" value="UniProtKB-EC"/>
</dbReference>
<dbReference type="EMBL" id="CM035421">
    <property type="protein sequence ID" value="KAH7387325.1"/>
    <property type="molecule type" value="Genomic_DNA"/>
</dbReference>
<dbReference type="Gene3D" id="3.60.40.10">
    <property type="entry name" value="PPM-type phosphatase domain"/>
    <property type="match status" value="1"/>
</dbReference>
<dbReference type="EC" id="3.1.3.16" evidence="4"/>
<reference evidence="12" key="1">
    <citation type="submission" date="2021-08" db="EMBL/GenBank/DDBJ databases">
        <title>WGS assembly of Ceratopteris richardii.</title>
        <authorList>
            <person name="Marchant D.B."/>
            <person name="Chen G."/>
            <person name="Jenkins J."/>
            <person name="Shu S."/>
            <person name="Leebens-Mack J."/>
            <person name="Grimwood J."/>
            <person name="Schmutz J."/>
            <person name="Soltis P."/>
            <person name="Soltis D."/>
            <person name="Chen Z.-H."/>
        </authorList>
    </citation>
    <scope>NUCLEOTIDE SEQUENCE</scope>
    <source>
        <strain evidence="12">Whitten #5841</strain>
        <tissue evidence="12">Leaf</tissue>
    </source>
</reference>
<evidence type="ECO:0000256" key="2">
    <source>
        <dbReference type="ARBA" id="ARBA00001946"/>
    </source>
</evidence>
<keyword evidence="13" id="KW-1185">Reference proteome</keyword>
<evidence type="ECO:0000256" key="4">
    <source>
        <dbReference type="ARBA" id="ARBA00013081"/>
    </source>
</evidence>
<dbReference type="InterPro" id="IPR036457">
    <property type="entry name" value="PPM-type-like_dom_sf"/>
</dbReference>
<organism evidence="12 13">
    <name type="scientific">Ceratopteris richardii</name>
    <name type="common">Triangle waterfern</name>
    <dbReference type="NCBI Taxonomy" id="49495"/>
    <lineage>
        <taxon>Eukaryota</taxon>
        <taxon>Viridiplantae</taxon>
        <taxon>Streptophyta</taxon>
        <taxon>Embryophyta</taxon>
        <taxon>Tracheophyta</taxon>
        <taxon>Polypodiopsida</taxon>
        <taxon>Polypodiidae</taxon>
        <taxon>Polypodiales</taxon>
        <taxon>Pteridineae</taxon>
        <taxon>Pteridaceae</taxon>
        <taxon>Parkerioideae</taxon>
        <taxon>Ceratopteris</taxon>
    </lineage>
</organism>
<evidence type="ECO:0000256" key="7">
    <source>
        <dbReference type="ARBA" id="ARBA00022842"/>
    </source>
</evidence>